<dbReference type="OrthoDB" id="10433946at2759"/>
<dbReference type="Proteomes" id="UP000582016">
    <property type="component" value="Unassembled WGS sequence"/>
</dbReference>
<evidence type="ECO:0000313" key="3">
    <source>
        <dbReference type="Proteomes" id="UP000582016"/>
    </source>
</evidence>
<keyword evidence="3" id="KW-1185">Reference proteome</keyword>
<proteinExistence type="predicted"/>
<accession>A0A8H5IGL0</accession>
<dbReference type="AlphaFoldDB" id="A0A8H5IGL0"/>
<feature type="compositionally biased region" description="Basic and acidic residues" evidence="1">
    <location>
        <begin position="54"/>
        <end position="66"/>
    </location>
</feature>
<feature type="compositionally biased region" description="Polar residues" evidence="1">
    <location>
        <begin position="68"/>
        <end position="78"/>
    </location>
</feature>
<comment type="caution">
    <text evidence="2">The sequence shown here is derived from an EMBL/GenBank/DDBJ whole genome shotgun (WGS) entry which is preliminary data.</text>
</comment>
<dbReference type="EMBL" id="JAAOAQ010000698">
    <property type="protein sequence ID" value="KAF5536878.1"/>
    <property type="molecule type" value="Genomic_DNA"/>
</dbReference>
<gene>
    <name evidence="2" type="ORF">FPHYL_12856</name>
</gene>
<reference evidence="2 3" key="1">
    <citation type="submission" date="2020-05" db="EMBL/GenBank/DDBJ databases">
        <title>Identification and distribution of gene clusters putatively required for synthesis of sphingolipid metabolism inhibitors in phylogenetically diverse species of the filamentous fungus Fusarium.</title>
        <authorList>
            <person name="Kim H.-S."/>
            <person name="Busman M."/>
            <person name="Brown D.W."/>
            <person name="Divon H."/>
            <person name="Uhlig S."/>
            <person name="Proctor R.H."/>
        </authorList>
    </citation>
    <scope>NUCLEOTIDE SEQUENCE [LARGE SCALE GENOMIC DNA]</scope>
    <source>
        <strain evidence="2 3">NRRL 13617</strain>
    </source>
</reference>
<name>A0A8H5IGL0_9HYPO</name>
<feature type="region of interest" description="Disordered" evidence="1">
    <location>
        <begin position="54"/>
        <end position="78"/>
    </location>
</feature>
<organism evidence="2 3">
    <name type="scientific">Fusarium phyllophilum</name>
    <dbReference type="NCBI Taxonomy" id="47803"/>
    <lineage>
        <taxon>Eukaryota</taxon>
        <taxon>Fungi</taxon>
        <taxon>Dikarya</taxon>
        <taxon>Ascomycota</taxon>
        <taxon>Pezizomycotina</taxon>
        <taxon>Sordariomycetes</taxon>
        <taxon>Hypocreomycetidae</taxon>
        <taxon>Hypocreales</taxon>
        <taxon>Nectriaceae</taxon>
        <taxon>Fusarium</taxon>
        <taxon>Fusarium fujikuroi species complex</taxon>
    </lineage>
</organism>
<protein>
    <submittedName>
        <fullName evidence="2">Uncharacterized protein</fullName>
    </submittedName>
</protein>
<sequence>MLQLRSKVLKLSVSLNVIGLQIGNILDIDAPSGQSLRHSEARSDFEDGLTKSVEDKESSAEERFEHNVGSQSEGTKSTNIANTSIEGRILQIPGESPKQVQAKSTDVNLTTSELRDVDVVSHQDTFVSNEDVAMGLPFEDGRCGSQGILEFFELPQHGDTQVQSFGSAIPDELFLQTAGPMS</sequence>
<evidence type="ECO:0000256" key="1">
    <source>
        <dbReference type="SAM" id="MobiDB-lite"/>
    </source>
</evidence>
<evidence type="ECO:0000313" key="2">
    <source>
        <dbReference type="EMBL" id="KAF5536878.1"/>
    </source>
</evidence>